<dbReference type="Gramene" id="OBART01G21580.1">
    <property type="protein sequence ID" value="OBART01G21580.1"/>
    <property type="gene ID" value="OBART01G21580"/>
</dbReference>
<feature type="compositionally biased region" description="Polar residues" evidence="1">
    <location>
        <begin position="13"/>
        <end position="25"/>
    </location>
</feature>
<name>A0A0D3EQU7_9ORYZ</name>
<reference evidence="2" key="2">
    <citation type="submission" date="2015-03" db="UniProtKB">
        <authorList>
            <consortium name="EnsemblPlants"/>
        </authorList>
    </citation>
    <scope>IDENTIFICATION</scope>
</reference>
<feature type="compositionally biased region" description="Basic and acidic residues" evidence="1">
    <location>
        <begin position="1"/>
        <end position="10"/>
    </location>
</feature>
<evidence type="ECO:0000256" key="1">
    <source>
        <dbReference type="SAM" id="MobiDB-lite"/>
    </source>
</evidence>
<dbReference type="PaxDb" id="65489-OBART01G21580.1"/>
<feature type="region of interest" description="Disordered" evidence="1">
    <location>
        <begin position="1"/>
        <end position="64"/>
    </location>
</feature>
<proteinExistence type="predicted"/>
<evidence type="ECO:0000313" key="2">
    <source>
        <dbReference type="EnsemblPlants" id="OBART01G21580.1"/>
    </source>
</evidence>
<dbReference type="AlphaFoldDB" id="A0A0D3EQU7"/>
<dbReference type="HOGENOM" id="CLU_2871149_0_0_1"/>
<reference evidence="2" key="1">
    <citation type="journal article" date="2009" name="Rice">
        <title>De Novo Next Generation Sequencing of Plant Genomes.</title>
        <authorList>
            <person name="Rounsley S."/>
            <person name="Marri P.R."/>
            <person name="Yu Y."/>
            <person name="He R."/>
            <person name="Sisneros N."/>
            <person name="Goicoechea J.L."/>
            <person name="Lee S.J."/>
            <person name="Angelova A."/>
            <person name="Kudrna D."/>
            <person name="Luo M."/>
            <person name="Affourtit J."/>
            <person name="Desany B."/>
            <person name="Knight J."/>
            <person name="Niazi F."/>
            <person name="Egholm M."/>
            <person name="Wing R.A."/>
        </authorList>
    </citation>
    <scope>NUCLEOTIDE SEQUENCE [LARGE SCALE GENOMIC DNA]</scope>
    <source>
        <strain evidence="2">cv. IRGC 105608</strain>
    </source>
</reference>
<sequence length="64" mass="6643">MHARGKELKLIAHSSSLPPANSTTPRLGAGGSLVGPGLQLGTMRAADTGTPREQLAKQQTPREP</sequence>
<accession>A0A0D3EQU7</accession>
<dbReference type="Proteomes" id="UP000026960">
    <property type="component" value="Chromosome 1"/>
</dbReference>
<keyword evidence="3" id="KW-1185">Reference proteome</keyword>
<dbReference type="EnsemblPlants" id="OBART01G21580.1">
    <property type="protein sequence ID" value="OBART01G21580.1"/>
    <property type="gene ID" value="OBART01G21580"/>
</dbReference>
<protein>
    <submittedName>
        <fullName evidence="2">Uncharacterized protein</fullName>
    </submittedName>
</protein>
<evidence type="ECO:0000313" key="3">
    <source>
        <dbReference type="Proteomes" id="UP000026960"/>
    </source>
</evidence>
<organism evidence="2">
    <name type="scientific">Oryza barthii</name>
    <dbReference type="NCBI Taxonomy" id="65489"/>
    <lineage>
        <taxon>Eukaryota</taxon>
        <taxon>Viridiplantae</taxon>
        <taxon>Streptophyta</taxon>
        <taxon>Embryophyta</taxon>
        <taxon>Tracheophyta</taxon>
        <taxon>Spermatophyta</taxon>
        <taxon>Magnoliopsida</taxon>
        <taxon>Liliopsida</taxon>
        <taxon>Poales</taxon>
        <taxon>Poaceae</taxon>
        <taxon>BOP clade</taxon>
        <taxon>Oryzoideae</taxon>
        <taxon>Oryzeae</taxon>
        <taxon>Oryzinae</taxon>
        <taxon>Oryza</taxon>
    </lineage>
</organism>